<evidence type="ECO:0000313" key="1">
    <source>
        <dbReference type="EMBL" id="DAG05193.1"/>
    </source>
</evidence>
<name>A0A8S5VEJ4_9CAUD</name>
<organism evidence="1">
    <name type="scientific">Siphoviridae sp. ctSXZ3</name>
    <dbReference type="NCBI Taxonomy" id="2825510"/>
    <lineage>
        <taxon>Viruses</taxon>
        <taxon>Duplodnaviria</taxon>
        <taxon>Heunggongvirae</taxon>
        <taxon>Uroviricota</taxon>
        <taxon>Caudoviricetes</taxon>
    </lineage>
</organism>
<proteinExistence type="predicted"/>
<reference evidence="1" key="1">
    <citation type="journal article" date="2021" name="Proc. Natl. Acad. Sci. U.S.A.">
        <title>A Catalog of Tens of Thousands of Viruses from Human Metagenomes Reveals Hidden Associations with Chronic Diseases.</title>
        <authorList>
            <person name="Tisza M.J."/>
            <person name="Buck C.B."/>
        </authorList>
    </citation>
    <scope>NUCLEOTIDE SEQUENCE</scope>
    <source>
        <strain evidence="1">CtSXZ3</strain>
    </source>
</reference>
<dbReference type="EMBL" id="BK016252">
    <property type="protein sequence ID" value="DAG05193.1"/>
    <property type="molecule type" value="Genomic_DNA"/>
</dbReference>
<protein>
    <submittedName>
        <fullName evidence="1">Uncharacterized protein</fullName>
    </submittedName>
</protein>
<sequence length="101" mass="10690">MKGDGMKLIQKKPSPLSQRIEDHLDYMATLDPAGEEYAIAVNQLSVLAGAKVGIEPASPPVDKAALVSAGSSLAGILLVMNFERLSIIATKAFGLITRVRI</sequence>
<accession>A0A8S5VEJ4</accession>